<dbReference type="Proteomes" id="UP000214673">
    <property type="component" value="Unassembled WGS sequence"/>
</dbReference>
<evidence type="ECO:0000313" key="2">
    <source>
        <dbReference type="EMBL" id="OWJ78090.1"/>
    </source>
</evidence>
<dbReference type="EMBL" id="NIPV01000012">
    <property type="protein sequence ID" value="OWJ78090.1"/>
    <property type="molecule type" value="Genomic_DNA"/>
</dbReference>
<dbReference type="InterPro" id="IPR048770">
    <property type="entry name" value="SoFic-like_C"/>
</dbReference>
<comment type="caution">
    <text evidence="2">The sequence shown here is derived from an EMBL/GenBank/DDBJ whole genome shotgun (WGS) entry which is preliminary data.</text>
</comment>
<evidence type="ECO:0000259" key="1">
    <source>
        <dbReference type="Pfam" id="PF21248"/>
    </source>
</evidence>
<organism evidence="2 3">
    <name type="scientific">Haematobacter missouriensis</name>
    <dbReference type="NCBI Taxonomy" id="366616"/>
    <lineage>
        <taxon>Bacteria</taxon>
        <taxon>Pseudomonadati</taxon>
        <taxon>Pseudomonadota</taxon>
        <taxon>Alphaproteobacteria</taxon>
        <taxon>Rhodobacterales</taxon>
        <taxon>Paracoccaceae</taxon>
        <taxon>Haematobacter</taxon>
    </lineage>
</organism>
<sequence length="60" mass="6581">PYCRISNLVDSGVAKRQTAAAHLKAMVSEGLLEEVRVGRENLYINPTLLALLSERGQTNI</sequence>
<dbReference type="Pfam" id="PF21248">
    <property type="entry name" value="SoFic-like_C"/>
    <property type="match status" value="1"/>
</dbReference>
<gene>
    <name evidence="2" type="ORF">CDV53_04040</name>
</gene>
<feature type="non-terminal residue" evidence="2">
    <location>
        <position position="1"/>
    </location>
</feature>
<dbReference type="RefSeq" id="WP_198947628.1">
    <property type="nucleotide sequence ID" value="NZ_NIPV01000012.1"/>
</dbReference>
<protein>
    <submittedName>
        <fullName evidence="2">Fic/DOC family protein</fullName>
    </submittedName>
</protein>
<proteinExistence type="predicted"/>
<evidence type="ECO:0000313" key="3">
    <source>
        <dbReference type="Proteomes" id="UP000214673"/>
    </source>
</evidence>
<keyword evidence="3" id="KW-1185">Reference proteome</keyword>
<accession>A0ABX3ZWG8</accession>
<reference evidence="2 3" key="1">
    <citation type="submission" date="2016-11" db="EMBL/GenBank/DDBJ databases">
        <title>Comparison of Traditional DNA-DNA Hybridization with In Silico Genomic Analysis.</title>
        <authorList>
            <person name="Nicholson A.C."/>
            <person name="Sammons S."/>
            <person name="Humrighouse B.W."/>
            <person name="Graziano J."/>
            <person name="Lasker B."/>
            <person name="Whitney A.M."/>
            <person name="Mcquiston J.R."/>
        </authorList>
    </citation>
    <scope>NUCLEOTIDE SEQUENCE [LARGE SCALE GENOMIC DNA]</scope>
    <source>
        <strain evidence="2 3">H1892</strain>
    </source>
</reference>
<name>A0ABX3ZWG8_9RHOB</name>
<feature type="domain" description="Adenylyltransferase SoFic-like C-terminal" evidence="1">
    <location>
        <begin position="1"/>
        <end position="48"/>
    </location>
</feature>